<dbReference type="InterPro" id="IPR018247">
    <property type="entry name" value="EF_Hand_1_Ca_BS"/>
</dbReference>
<dbReference type="EMBL" id="FP929116">
    <property type="protein sequence ID" value="CBX94110.1"/>
    <property type="molecule type" value="Genomic_DNA"/>
</dbReference>
<dbReference type="HOGENOM" id="CLU_1461561_0_0_1"/>
<name>E4ZQV5_LEPMJ</name>
<dbReference type="GeneID" id="13285328"/>
<keyword evidence="3" id="KW-1185">Reference proteome</keyword>
<sequence length="185" mass="19737">MDNSSNNQLSIQDLEDLLRTPSFSFTLPVATELVLASDVPLHLQTWRTPPDFSNSPTVLPVAADQATESSTRTANNRLDESIAAAHILMALSRHNRKVSNGAVNTSTTINSPASKHNGSMASGTETGEPRSSSQKAVDSDPSGTFKPATGLESPQQPTSLRRSSRVAGIVAGQSHLSKQVRLLRH</sequence>
<feature type="compositionally biased region" description="Polar residues" evidence="1">
    <location>
        <begin position="152"/>
        <end position="161"/>
    </location>
</feature>
<evidence type="ECO:0000313" key="3">
    <source>
        <dbReference type="Proteomes" id="UP000002668"/>
    </source>
</evidence>
<evidence type="ECO:0000256" key="1">
    <source>
        <dbReference type="SAM" id="MobiDB-lite"/>
    </source>
</evidence>
<protein>
    <submittedName>
        <fullName evidence="2">Uncharacterized protein</fullName>
    </submittedName>
</protein>
<dbReference type="AlphaFoldDB" id="E4ZQV5"/>
<gene>
    <name evidence="2" type="ORF">LEMA_P037840.1</name>
</gene>
<accession>E4ZQV5</accession>
<feature type="compositionally biased region" description="Polar residues" evidence="1">
    <location>
        <begin position="101"/>
        <end position="136"/>
    </location>
</feature>
<dbReference type="PROSITE" id="PS00018">
    <property type="entry name" value="EF_HAND_1"/>
    <property type="match status" value="1"/>
</dbReference>
<proteinExistence type="predicted"/>
<feature type="region of interest" description="Disordered" evidence="1">
    <location>
        <begin position="98"/>
        <end position="166"/>
    </location>
</feature>
<dbReference type="InParanoid" id="E4ZQV5"/>
<dbReference type="VEuPathDB" id="FungiDB:LEMA_P037840.1"/>
<evidence type="ECO:0000313" key="2">
    <source>
        <dbReference type="EMBL" id="CBX94110.1"/>
    </source>
</evidence>
<dbReference type="Proteomes" id="UP000002668">
    <property type="component" value="Genome"/>
</dbReference>
<reference evidence="3" key="1">
    <citation type="journal article" date="2011" name="Nat. Commun.">
        <title>Effector diversification within compartments of the Leptosphaeria maculans genome affected by Repeat-Induced Point mutations.</title>
        <authorList>
            <person name="Rouxel T."/>
            <person name="Grandaubert J."/>
            <person name="Hane J.K."/>
            <person name="Hoede C."/>
            <person name="van de Wouw A.P."/>
            <person name="Couloux A."/>
            <person name="Dominguez V."/>
            <person name="Anthouard V."/>
            <person name="Bally P."/>
            <person name="Bourras S."/>
            <person name="Cozijnsen A.J."/>
            <person name="Ciuffetti L.M."/>
            <person name="Degrave A."/>
            <person name="Dilmaghani A."/>
            <person name="Duret L."/>
            <person name="Fudal I."/>
            <person name="Goodwin S.B."/>
            <person name="Gout L."/>
            <person name="Glaser N."/>
            <person name="Linglin J."/>
            <person name="Kema G.H.J."/>
            <person name="Lapalu N."/>
            <person name="Lawrence C.B."/>
            <person name="May K."/>
            <person name="Meyer M."/>
            <person name="Ollivier B."/>
            <person name="Poulain J."/>
            <person name="Schoch C.L."/>
            <person name="Simon A."/>
            <person name="Spatafora J.W."/>
            <person name="Stachowiak A."/>
            <person name="Turgeon B.G."/>
            <person name="Tyler B.M."/>
            <person name="Vincent D."/>
            <person name="Weissenbach J."/>
            <person name="Amselem J."/>
            <person name="Quesneville H."/>
            <person name="Oliver R.P."/>
            <person name="Wincker P."/>
            <person name="Balesdent M.-H."/>
            <person name="Howlett B.J."/>
        </authorList>
    </citation>
    <scope>NUCLEOTIDE SEQUENCE [LARGE SCALE GENOMIC DNA]</scope>
    <source>
        <strain evidence="3">JN3 / isolate v23.1.3 / race Av1-4-5-6-7-8</strain>
    </source>
</reference>
<organism evidence="3">
    <name type="scientific">Leptosphaeria maculans (strain JN3 / isolate v23.1.3 / race Av1-4-5-6-7-8)</name>
    <name type="common">Blackleg fungus</name>
    <name type="synonym">Phoma lingam</name>
    <dbReference type="NCBI Taxonomy" id="985895"/>
    <lineage>
        <taxon>Eukaryota</taxon>
        <taxon>Fungi</taxon>
        <taxon>Dikarya</taxon>
        <taxon>Ascomycota</taxon>
        <taxon>Pezizomycotina</taxon>
        <taxon>Dothideomycetes</taxon>
        <taxon>Pleosporomycetidae</taxon>
        <taxon>Pleosporales</taxon>
        <taxon>Pleosporineae</taxon>
        <taxon>Leptosphaeriaceae</taxon>
        <taxon>Plenodomus</taxon>
        <taxon>Plenodomus lingam/Leptosphaeria maculans species complex</taxon>
    </lineage>
</organism>